<keyword evidence="6 8" id="KW-0472">Membrane</keyword>
<evidence type="ECO:0000256" key="4">
    <source>
        <dbReference type="ARBA" id="ARBA00022692"/>
    </source>
</evidence>
<dbReference type="EMBL" id="MLJW01000063">
    <property type="protein sequence ID" value="OIR03728.1"/>
    <property type="molecule type" value="Genomic_DNA"/>
</dbReference>
<feature type="transmembrane region" description="Helical" evidence="8">
    <location>
        <begin position="29"/>
        <end position="45"/>
    </location>
</feature>
<dbReference type="Pfam" id="PF09594">
    <property type="entry name" value="GT87"/>
    <property type="match status" value="1"/>
</dbReference>
<evidence type="ECO:0000256" key="5">
    <source>
        <dbReference type="ARBA" id="ARBA00022989"/>
    </source>
</evidence>
<proteinExistence type="predicted"/>
<evidence type="ECO:0000256" key="6">
    <source>
        <dbReference type="ARBA" id="ARBA00023136"/>
    </source>
</evidence>
<feature type="transmembrane region" description="Helical" evidence="8">
    <location>
        <begin position="361"/>
        <end position="383"/>
    </location>
</feature>
<feature type="transmembrane region" description="Helical" evidence="8">
    <location>
        <begin position="403"/>
        <end position="420"/>
    </location>
</feature>
<feature type="transmembrane region" description="Helical" evidence="8">
    <location>
        <begin position="163"/>
        <end position="183"/>
    </location>
</feature>
<feature type="transmembrane region" description="Helical" evidence="8">
    <location>
        <begin position="189"/>
        <end position="209"/>
    </location>
</feature>
<evidence type="ECO:0000256" key="1">
    <source>
        <dbReference type="ARBA" id="ARBA00004651"/>
    </source>
</evidence>
<dbReference type="GO" id="GO:0016758">
    <property type="term" value="F:hexosyltransferase activity"/>
    <property type="evidence" value="ECO:0007669"/>
    <property type="project" value="InterPro"/>
</dbReference>
<feature type="transmembrane region" description="Helical" evidence="8">
    <location>
        <begin position="221"/>
        <end position="239"/>
    </location>
</feature>
<evidence type="ECO:0000256" key="7">
    <source>
        <dbReference type="SAM" id="MobiDB-lite"/>
    </source>
</evidence>
<sequence>MADLPDPLQTAQPQANAATASIRPKRGPWLSLMGATVLMLTLLVLRPGSFFDLGINTYGTWFLDSYAILASNDAQAFGLDVYKPNPLDPFHRPHVYSSWWLCLGSFGLTRADTLWVSLVLVGGFVLTALAALRPRRYSEAAFYAAVLLAPPMLLAINRANNDLVVFVLLAILPSCVLASSRIVRNVVPFLVAFATGLKYYPAAAALLLLTGRDRREARARVLIQALLFAVVGISIAGDLRRLPGLMPKTEGLMTFGSTAIPSMLNWRLGPWVLAAGIVGLAIAAALWMRQARSGESDRSAGKADACELRFVLGAALLCACFWLGMNQGYRWVFAVWLAPWLWREGFAVAPGTRDRLARATGFLLIAVLWTDSFIAIGLNRLLGTVPLATLLRWSNGLYALEQPMTWTFFACLLALLIRFLRSHSVLRRTA</sequence>
<feature type="transmembrane region" description="Helical" evidence="8">
    <location>
        <begin position="114"/>
        <end position="134"/>
    </location>
</feature>
<feature type="transmembrane region" description="Helical" evidence="8">
    <location>
        <begin position="308"/>
        <end position="325"/>
    </location>
</feature>
<dbReference type="GO" id="GO:0005886">
    <property type="term" value="C:plasma membrane"/>
    <property type="evidence" value="ECO:0007669"/>
    <property type="project" value="UniProtKB-SubCell"/>
</dbReference>
<gene>
    <name evidence="9" type="ORF">GALL_141450</name>
</gene>
<evidence type="ECO:0000256" key="2">
    <source>
        <dbReference type="ARBA" id="ARBA00022475"/>
    </source>
</evidence>
<organism evidence="9">
    <name type="scientific">mine drainage metagenome</name>
    <dbReference type="NCBI Taxonomy" id="410659"/>
    <lineage>
        <taxon>unclassified sequences</taxon>
        <taxon>metagenomes</taxon>
        <taxon>ecological metagenomes</taxon>
    </lineage>
</organism>
<accession>A0A1J5SI83</accession>
<comment type="caution">
    <text evidence="9">The sequence shown here is derived from an EMBL/GenBank/DDBJ whole genome shotgun (WGS) entry which is preliminary data.</text>
</comment>
<feature type="region of interest" description="Disordered" evidence="7">
    <location>
        <begin position="1"/>
        <end position="20"/>
    </location>
</feature>
<keyword evidence="5 8" id="KW-1133">Transmembrane helix</keyword>
<evidence type="ECO:0000313" key="9">
    <source>
        <dbReference type="EMBL" id="OIR03728.1"/>
    </source>
</evidence>
<keyword evidence="4 8" id="KW-0812">Transmembrane</keyword>
<reference evidence="9" key="1">
    <citation type="submission" date="2016-10" db="EMBL/GenBank/DDBJ databases">
        <title>Sequence of Gallionella enrichment culture.</title>
        <authorList>
            <person name="Poehlein A."/>
            <person name="Muehling M."/>
            <person name="Daniel R."/>
        </authorList>
    </citation>
    <scope>NUCLEOTIDE SEQUENCE</scope>
</reference>
<protein>
    <recommendedName>
        <fullName evidence="10">DUF2029 domain-containing protein</fullName>
    </recommendedName>
</protein>
<evidence type="ECO:0008006" key="10">
    <source>
        <dbReference type="Google" id="ProtNLM"/>
    </source>
</evidence>
<evidence type="ECO:0000256" key="8">
    <source>
        <dbReference type="SAM" id="Phobius"/>
    </source>
</evidence>
<keyword evidence="3" id="KW-0808">Transferase</keyword>
<feature type="transmembrane region" description="Helical" evidence="8">
    <location>
        <begin position="268"/>
        <end position="287"/>
    </location>
</feature>
<evidence type="ECO:0000256" key="3">
    <source>
        <dbReference type="ARBA" id="ARBA00022679"/>
    </source>
</evidence>
<feature type="compositionally biased region" description="Low complexity" evidence="7">
    <location>
        <begin position="9"/>
        <end position="20"/>
    </location>
</feature>
<dbReference type="AlphaFoldDB" id="A0A1J5SI83"/>
<dbReference type="InterPro" id="IPR018584">
    <property type="entry name" value="GT87"/>
</dbReference>
<comment type="subcellular location">
    <subcellularLocation>
        <location evidence="1">Cell membrane</location>
        <topology evidence="1">Multi-pass membrane protein</topology>
    </subcellularLocation>
</comment>
<keyword evidence="2" id="KW-1003">Cell membrane</keyword>
<feature type="transmembrane region" description="Helical" evidence="8">
    <location>
        <begin position="331"/>
        <end position="349"/>
    </location>
</feature>
<name>A0A1J5SI83_9ZZZZ</name>